<name>A0A1V0URR2_9BACL</name>
<dbReference type="PANTHER" id="PTHR42713:SF3">
    <property type="entry name" value="TRANSCRIPTIONAL REGULATORY PROTEIN HPTR"/>
    <property type="match status" value="1"/>
</dbReference>
<dbReference type="SUPFAM" id="SSF46689">
    <property type="entry name" value="Homeodomain-like"/>
    <property type="match status" value="1"/>
</dbReference>
<evidence type="ECO:0000313" key="12">
    <source>
        <dbReference type="Proteomes" id="UP000192727"/>
    </source>
</evidence>
<dbReference type="GO" id="GO:0043565">
    <property type="term" value="F:sequence-specific DNA binding"/>
    <property type="evidence" value="ECO:0007669"/>
    <property type="project" value="InterPro"/>
</dbReference>
<dbReference type="GO" id="GO:0005737">
    <property type="term" value="C:cytoplasm"/>
    <property type="evidence" value="ECO:0007669"/>
    <property type="project" value="UniProtKB-SubCell"/>
</dbReference>
<dbReference type="Proteomes" id="UP000192727">
    <property type="component" value="Chromosome"/>
</dbReference>
<comment type="subcellular location">
    <subcellularLocation>
        <location evidence="1">Cytoplasm</location>
    </subcellularLocation>
</comment>
<sequence length="520" mass="60954">MRSVFLVDDEPFILEGLQTIMEWEKLGLKVVGHDSNGEKAFAFLKDHPVDLLITDIRMPKMDGLELIKQMKLIHGKMKFIILSGHHDFNYLKQGMKLGIENYILKPINIEELESTLLKINEKWEEEMSLPYSRQEDRDILRLNILSRWVTNNISQEELNHRSQILRIPLDYDSYTVAVLRLLSDPDEELEEGHEYYGIVVKAYLVSREVVNSQESVICFYDSDYDLVLIFGGRKEADKEKERIHEILKDIQLEIWNRLRHHVGITVGSRQTAYTQVHNSYDEAKGLFHNWLVQPGYPVLDIDQLPASDSVQTMPAIDYDLFTNLIIDGHKQEVTLFIEETFQKLLSWEGRMRIDVHNVAIKLILIAKNIEKNADYSHLFSVLFRIHTFEQMRDFVDSILQEVIDHLAEEEQEVSPAVRQMLDRVQQSYSEEISLKTLSYSMDMHPNYLGQLFQKEMEMTFSEYVNTFRIEKAKHLLLQTELKTNEIAARVGYTDPTYFYRIFKKYVGVSPTELRKMYGVS</sequence>
<dbReference type="CDD" id="cd17536">
    <property type="entry name" value="REC_YesN-like"/>
    <property type="match status" value="1"/>
</dbReference>
<dbReference type="InterPro" id="IPR009057">
    <property type="entry name" value="Homeodomain-like_sf"/>
</dbReference>
<accession>A0A1V0URR2</accession>
<protein>
    <recommendedName>
        <fullName evidence="13">DNA-binding response regulator</fullName>
    </recommendedName>
</protein>
<dbReference type="InterPro" id="IPR001789">
    <property type="entry name" value="Sig_transdc_resp-reg_receiver"/>
</dbReference>
<organism evidence="11 12">
    <name type="scientific">Paenibacillus larvae subsp. pulvifaciens</name>
    <dbReference type="NCBI Taxonomy" id="1477"/>
    <lineage>
        <taxon>Bacteria</taxon>
        <taxon>Bacillati</taxon>
        <taxon>Bacillota</taxon>
        <taxon>Bacilli</taxon>
        <taxon>Bacillales</taxon>
        <taxon>Paenibacillaceae</taxon>
        <taxon>Paenibacillus</taxon>
    </lineage>
</organism>
<keyword evidence="3 8" id="KW-0597">Phosphoprotein</keyword>
<dbReference type="Gene3D" id="1.10.10.60">
    <property type="entry name" value="Homeodomain-like"/>
    <property type="match status" value="2"/>
</dbReference>
<dbReference type="InterPro" id="IPR018060">
    <property type="entry name" value="HTH_AraC"/>
</dbReference>
<dbReference type="Gene3D" id="3.40.50.2300">
    <property type="match status" value="1"/>
</dbReference>
<evidence type="ECO:0000256" key="4">
    <source>
        <dbReference type="ARBA" id="ARBA00023012"/>
    </source>
</evidence>
<dbReference type="InterPro" id="IPR011006">
    <property type="entry name" value="CheY-like_superfamily"/>
</dbReference>
<dbReference type="PANTHER" id="PTHR42713">
    <property type="entry name" value="HISTIDINE KINASE-RELATED"/>
    <property type="match status" value="1"/>
</dbReference>
<keyword evidence="4" id="KW-0902">Two-component regulatory system</keyword>
<reference evidence="11 12" key="1">
    <citation type="submission" date="2017-03" db="EMBL/GenBank/DDBJ databases">
        <title>Paenibacillus larvae genome sequencing.</title>
        <authorList>
            <person name="Dingman D.W."/>
        </authorList>
    </citation>
    <scope>NUCLEOTIDE SEQUENCE [LARGE SCALE GENOMIC DNA]</scope>
    <source>
        <strain evidence="11 12">SAG 10367</strain>
    </source>
</reference>
<gene>
    <name evidence="11" type="ORF">B7C51_07165</name>
</gene>
<evidence type="ECO:0000256" key="2">
    <source>
        <dbReference type="ARBA" id="ARBA00022490"/>
    </source>
</evidence>
<dbReference type="GO" id="GO:0003700">
    <property type="term" value="F:DNA-binding transcription factor activity"/>
    <property type="evidence" value="ECO:0007669"/>
    <property type="project" value="InterPro"/>
</dbReference>
<feature type="domain" description="Response regulatory" evidence="10">
    <location>
        <begin position="3"/>
        <end position="120"/>
    </location>
</feature>
<dbReference type="Pfam" id="PF12833">
    <property type="entry name" value="HTH_18"/>
    <property type="match status" value="1"/>
</dbReference>
<dbReference type="Pfam" id="PF17853">
    <property type="entry name" value="GGDEF_2"/>
    <property type="match status" value="1"/>
</dbReference>
<dbReference type="AlphaFoldDB" id="A0A1V0URR2"/>
<dbReference type="EMBL" id="CP020557">
    <property type="protein sequence ID" value="ARF67662.1"/>
    <property type="molecule type" value="Genomic_DNA"/>
</dbReference>
<keyword evidence="7" id="KW-0804">Transcription</keyword>
<feature type="domain" description="HTH araC/xylS-type" evidence="9">
    <location>
        <begin position="418"/>
        <end position="516"/>
    </location>
</feature>
<evidence type="ECO:0000256" key="1">
    <source>
        <dbReference type="ARBA" id="ARBA00004496"/>
    </source>
</evidence>
<keyword evidence="6" id="KW-0238">DNA-binding</keyword>
<feature type="modified residue" description="4-aspartylphosphate" evidence="8">
    <location>
        <position position="55"/>
    </location>
</feature>
<evidence type="ECO:0000259" key="10">
    <source>
        <dbReference type="PROSITE" id="PS50110"/>
    </source>
</evidence>
<evidence type="ECO:0000256" key="6">
    <source>
        <dbReference type="ARBA" id="ARBA00023125"/>
    </source>
</evidence>
<proteinExistence type="predicted"/>
<dbReference type="SMART" id="SM00342">
    <property type="entry name" value="HTH_ARAC"/>
    <property type="match status" value="1"/>
</dbReference>
<evidence type="ECO:0008006" key="13">
    <source>
        <dbReference type="Google" id="ProtNLM"/>
    </source>
</evidence>
<keyword evidence="2" id="KW-0963">Cytoplasm</keyword>
<dbReference type="PROSITE" id="PS50110">
    <property type="entry name" value="RESPONSE_REGULATORY"/>
    <property type="match status" value="1"/>
</dbReference>
<dbReference type="GO" id="GO:0000160">
    <property type="term" value="P:phosphorelay signal transduction system"/>
    <property type="evidence" value="ECO:0007669"/>
    <property type="project" value="UniProtKB-KW"/>
</dbReference>
<dbReference type="InterPro" id="IPR051552">
    <property type="entry name" value="HptR"/>
</dbReference>
<dbReference type="Pfam" id="PF00072">
    <property type="entry name" value="Response_reg"/>
    <property type="match status" value="1"/>
</dbReference>
<keyword evidence="5" id="KW-0805">Transcription regulation</keyword>
<evidence type="ECO:0000256" key="8">
    <source>
        <dbReference type="PROSITE-ProRule" id="PRU00169"/>
    </source>
</evidence>
<evidence type="ECO:0000256" key="5">
    <source>
        <dbReference type="ARBA" id="ARBA00023015"/>
    </source>
</evidence>
<evidence type="ECO:0000259" key="9">
    <source>
        <dbReference type="PROSITE" id="PS01124"/>
    </source>
</evidence>
<dbReference type="SUPFAM" id="SSF52172">
    <property type="entry name" value="CheY-like"/>
    <property type="match status" value="1"/>
</dbReference>
<dbReference type="InterPro" id="IPR041522">
    <property type="entry name" value="CdaR_GGDEF"/>
</dbReference>
<dbReference type="PROSITE" id="PS01124">
    <property type="entry name" value="HTH_ARAC_FAMILY_2"/>
    <property type="match status" value="1"/>
</dbReference>
<evidence type="ECO:0000256" key="3">
    <source>
        <dbReference type="ARBA" id="ARBA00022553"/>
    </source>
</evidence>
<dbReference type="PRINTS" id="PR00032">
    <property type="entry name" value="HTHARAC"/>
</dbReference>
<dbReference type="SMART" id="SM00448">
    <property type="entry name" value="REC"/>
    <property type="match status" value="1"/>
</dbReference>
<dbReference type="RefSeq" id="WP_083039394.1">
    <property type="nucleotide sequence ID" value="NZ_CP020557.1"/>
</dbReference>
<evidence type="ECO:0000313" key="11">
    <source>
        <dbReference type="EMBL" id="ARF67662.1"/>
    </source>
</evidence>
<dbReference type="InterPro" id="IPR020449">
    <property type="entry name" value="Tscrpt_reg_AraC-type_HTH"/>
</dbReference>
<evidence type="ECO:0000256" key="7">
    <source>
        <dbReference type="ARBA" id="ARBA00023163"/>
    </source>
</evidence>